<name>A0A915Q4T5_9BILA</name>
<keyword evidence="4" id="KW-1185">Reference proteome</keyword>
<dbReference type="PROSITE" id="PS00028">
    <property type="entry name" value="ZINC_FINGER_C2H2_1"/>
    <property type="match status" value="2"/>
</dbReference>
<evidence type="ECO:0000313" key="5">
    <source>
        <dbReference type="WBParaSite" id="sdigi.contig58.g3176.t1"/>
    </source>
</evidence>
<organism evidence="4 5">
    <name type="scientific">Setaria digitata</name>
    <dbReference type="NCBI Taxonomy" id="48799"/>
    <lineage>
        <taxon>Eukaryota</taxon>
        <taxon>Metazoa</taxon>
        <taxon>Ecdysozoa</taxon>
        <taxon>Nematoda</taxon>
        <taxon>Chromadorea</taxon>
        <taxon>Rhabditida</taxon>
        <taxon>Spirurina</taxon>
        <taxon>Spiruromorpha</taxon>
        <taxon>Filarioidea</taxon>
        <taxon>Setariidae</taxon>
        <taxon>Setaria</taxon>
    </lineage>
</organism>
<evidence type="ECO:0000259" key="3">
    <source>
        <dbReference type="PROSITE" id="PS50157"/>
    </source>
</evidence>
<evidence type="ECO:0000313" key="4">
    <source>
        <dbReference type="Proteomes" id="UP000887581"/>
    </source>
</evidence>
<dbReference type="Proteomes" id="UP000887581">
    <property type="component" value="Unplaced"/>
</dbReference>
<feature type="compositionally biased region" description="Polar residues" evidence="2">
    <location>
        <begin position="140"/>
        <end position="150"/>
    </location>
</feature>
<sequence length="491" mass="53900">MIPICWSTMTGDHGGVTGCIVEGPICGKVEFLECTVKLRMANFFLCYECGATFNARSDFDEHILVHQAVSLCYQIYEFDRGRPCHANAKAKEESQSVSSSKESGCRPQAGKLSAAVRKTSGDWPQRSARRTVAKRKLTDIPSSLDNSSKAQYLKHRKNSQNDAKVVKLSKLQDTSTAATVSVQSTHPQIDKELSAVSESKYVGKTSSAMTVSFTKVPEDIPESPCIDSVESQRTTPQKGTELLKTDVSMATVTTAAGATISFLSPTSSSATATRNEISKQDVATSATAQSLPKCLICDYRSSQGTDMVEHVVRVHKTSITSLERMDFVDGKWSEAIKLEPRQQCAYCVRTFREATDYFLHVIICHKRNLLSPGVSKYNCIVYLAHPGISSVKNRRHDYFTGSSLTAGELIASVLTAFTCRTDVMASWGSGLPRRSTCAETSNRPLIFYFQQSTLAAPSQHYRVTATAVHVVRDTCGPVDGESRSLSRNRLY</sequence>
<keyword evidence="1" id="KW-0479">Metal-binding</keyword>
<dbReference type="GO" id="GO:0008270">
    <property type="term" value="F:zinc ion binding"/>
    <property type="evidence" value="ECO:0007669"/>
    <property type="project" value="UniProtKB-KW"/>
</dbReference>
<reference evidence="5" key="1">
    <citation type="submission" date="2022-11" db="UniProtKB">
        <authorList>
            <consortium name="WormBaseParasite"/>
        </authorList>
    </citation>
    <scope>IDENTIFICATION</scope>
</reference>
<accession>A0A915Q4T5</accession>
<keyword evidence="1" id="KW-0863">Zinc-finger</keyword>
<keyword evidence="1" id="KW-0862">Zinc</keyword>
<dbReference type="InterPro" id="IPR013087">
    <property type="entry name" value="Znf_C2H2_type"/>
</dbReference>
<protein>
    <submittedName>
        <fullName evidence="5">C2H2-type domain-containing protein</fullName>
    </submittedName>
</protein>
<feature type="domain" description="C2H2-type" evidence="3">
    <location>
        <begin position="44"/>
        <end position="66"/>
    </location>
</feature>
<feature type="region of interest" description="Disordered" evidence="2">
    <location>
        <begin position="91"/>
        <end position="164"/>
    </location>
</feature>
<dbReference type="PROSITE" id="PS50157">
    <property type="entry name" value="ZINC_FINGER_C2H2_2"/>
    <property type="match status" value="1"/>
</dbReference>
<dbReference type="AlphaFoldDB" id="A0A915Q4T5"/>
<dbReference type="SMART" id="SM00355">
    <property type="entry name" value="ZnF_C2H2"/>
    <property type="match status" value="3"/>
</dbReference>
<evidence type="ECO:0000256" key="1">
    <source>
        <dbReference type="PROSITE-ProRule" id="PRU00042"/>
    </source>
</evidence>
<evidence type="ECO:0000256" key="2">
    <source>
        <dbReference type="SAM" id="MobiDB-lite"/>
    </source>
</evidence>
<dbReference type="WBParaSite" id="sdigi.contig58.g3176.t1">
    <property type="protein sequence ID" value="sdigi.contig58.g3176.t1"/>
    <property type="gene ID" value="sdigi.contig58.g3176"/>
</dbReference>
<proteinExistence type="predicted"/>